<dbReference type="Proteomes" id="UP000282892">
    <property type="component" value="Chromosome"/>
</dbReference>
<dbReference type="SUPFAM" id="SSF55136">
    <property type="entry name" value="Probable bacterial effector-binding domain"/>
    <property type="match status" value="1"/>
</dbReference>
<dbReference type="Gene3D" id="3.20.80.10">
    <property type="entry name" value="Regulatory factor, effector binding domain"/>
    <property type="match status" value="1"/>
</dbReference>
<dbReference type="PANTHER" id="PTHR40055:SF1">
    <property type="entry name" value="TRANSCRIPTIONAL REGULATOR YGIV-RELATED"/>
    <property type="match status" value="1"/>
</dbReference>
<dbReference type="RefSeq" id="WP_066383887.1">
    <property type="nucleotide sequence ID" value="NZ_CP022572.1"/>
</dbReference>
<dbReference type="Pfam" id="PF06445">
    <property type="entry name" value="GyrI-like"/>
    <property type="match status" value="1"/>
</dbReference>
<dbReference type="AlphaFoldDB" id="A0A3T0I0I8"/>
<keyword evidence="3" id="KW-1185">Reference proteome</keyword>
<dbReference type="InterPro" id="IPR050908">
    <property type="entry name" value="SmbC-like"/>
</dbReference>
<feature type="domain" description="AraC effector-binding" evidence="1">
    <location>
        <begin position="1"/>
        <end position="156"/>
    </location>
</feature>
<name>A0A3T0I0I8_9BACI</name>
<dbReference type="PANTHER" id="PTHR40055">
    <property type="entry name" value="TRANSCRIPTIONAL REGULATOR YGIV-RELATED"/>
    <property type="match status" value="1"/>
</dbReference>
<reference evidence="2 3" key="1">
    <citation type="submission" date="2017-07" db="EMBL/GenBank/DDBJ databases">
        <title>The complete genome sequence of Bacillus mesonae strain H20-5, an efficient strain improving plant abiotic stress resistance.</title>
        <authorList>
            <person name="Kim S.Y."/>
            <person name="Song H."/>
            <person name="Sang M.K."/>
            <person name="Weon H.-Y."/>
            <person name="Song J."/>
        </authorList>
    </citation>
    <scope>NUCLEOTIDE SEQUENCE [LARGE SCALE GENOMIC DNA]</scope>
    <source>
        <strain evidence="2 3">H20-5</strain>
    </source>
</reference>
<dbReference type="SMART" id="SM00871">
    <property type="entry name" value="AraC_E_bind"/>
    <property type="match status" value="1"/>
</dbReference>
<dbReference type="OrthoDB" id="5337216at2"/>
<dbReference type="STRING" id="1193713.GCA_001636315_00244"/>
<dbReference type="InterPro" id="IPR029442">
    <property type="entry name" value="GyrI-like"/>
</dbReference>
<evidence type="ECO:0000313" key="2">
    <source>
        <dbReference type="EMBL" id="AZU62833.1"/>
    </source>
</evidence>
<evidence type="ECO:0000313" key="3">
    <source>
        <dbReference type="Proteomes" id="UP000282892"/>
    </source>
</evidence>
<accession>A0A3T0I0I8</accession>
<gene>
    <name evidence="2" type="ORF">CHR53_17065</name>
</gene>
<evidence type="ECO:0000259" key="1">
    <source>
        <dbReference type="SMART" id="SM00871"/>
    </source>
</evidence>
<organism evidence="2 3">
    <name type="scientific">Neobacillus mesonae</name>
    <dbReference type="NCBI Taxonomy" id="1193713"/>
    <lineage>
        <taxon>Bacteria</taxon>
        <taxon>Bacillati</taxon>
        <taxon>Bacillota</taxon>
        <taxon>Bacilli</taxon>
        <taxon>Bacillales</taxon>
        <taxon>Bacillaceae</taxon>
        <taxon>Neobacillus</taxon>
    </lineage>
</organism>
<dbReference type="KEGG" id="nmk:CHR53_17065"/>
<dbReference type="InterPro" id="IPR010499">
    <property type="entry name" value="AraC_E-bd"/>
</dbReference>
<protein>
    <submittedName>
        <fullName evidence="2">AraC family transcriptional regulator</fullName>
    </submittedName>
</protein>
<sequence length="170" mass="20023">MNIEVKELPKIEVAYIRRTGSYFEHQDHWGILIGWAINNGLFPPQQSFIGIPLDNPDLVEGRECRHDACVTIPEGFEKEKHPDMKFKTLDGGQFALYKFYDRAEKLNAAYQFFYKEWLPNSDYDADYSRNNLEFNMNNPAEDPEGKCKVDLYVPIKKYEVDFKHSRNFLQ</sequence>
<dbReference type="EMBL" id="CP022572">
    <property type="protein sequence ID" value="AZU62833.1"/>
    <property type="molecule type" value="Genomic_DNA"/>
</dbReference>
<dbReference type="InterPro" id="IPR011256">
    <property type="entry name" value="Reg_factor_effector_dom_sf"/>
</dbReference>
<proteinExistence type="predicted"/>